<evidence type="ECO:0000256" key="5">
    <source>
        <dbReference type="SAM" id="Phobius"/>
    </source>
</evidence>
<gene>
    <name evidence="6" type="ORF">L345_16518</name>
</gene>
<evidence type="ECO:0000256" key="4">
    <source>
        <dbReference type="ARBA" id="ARBA00023136"/>
    </source>
</evidence>
<evidence type="ECO:0000256" key="1">
    <source>
        <dbReference type="ARBA" id="ARBA00004141"/>
    </source>
</evidence>
<dbReference type="OrthoDB" id="1100386at2759"/>
<feature type="transmembrane region" description="Helical" evidence="5">
    <location>
        <begin position="166"/>
        <end position="183"/>
    </location>
</feature>
<protein>
    <submittedName>
        <fullName evidence="6">Uncharacterized protein</fullName>
    </submittedName>
</protein>
<sequence length="330" mass="36064">MPTLGLPTSRDRGLRQITLTHTWYSYGALQHLLASSSAVFKDAAVSDGGRRASCADRWCHLGHVVQQICGGQSLLAECADRGHLGFCGARPLCPNSKGPKSLLEPLAFLIHPLAFLKAQKSGTVHAHRQRSCLQLRHFGMSNITLGTSGSFPQPHVASVEATTKPILVLLPVLGLTWVCGILVHLSVTWAYIFIMLNSLQGLYIFLVYALYNSELSGELPGAGCSLSLRTELLPPCQLSVEPQEHLLGDGQIQPNHPGEYNLFQREGHGIKEQRIKQALMAMCEVYALASVKLLSMLHNSSYCPCSTTPLSLGHLWTPKHLEDTICLSLR</sequence>
<dbReference type="Proteomes" id="UP000018936">
    <property type="component" value="Unassembled WGS sequence"/>
</dbReference>
<dbReference type="Pfam" id="PF00002">
    <property type="entry name" value="7tm_2"/>
    <property type="match status" value="1"/>
</dbReference>
<evidence type="ECO:0000313" key="6">
    <source>
        <dbReference type="EMBL" id="ETE57764.1"/>
    </source>
</evidence>
<dbReference type="InterPro" id="IPR000832">
    <property type="entry name" value="GPCR_2_secretin-like"/>
</dbReference>
<name>V8N631_OPHHA</name>
<evidence type="ECO:0000313" key="7">
    <source>
        <dbReference type="Proteomes" id="UP000018936"/>
    </source>
</evidence>
<dbReference type="PANTHER" id="PTHR12011">
    <property type="entry name" value="ADHESION G-PROTEIN COUPLED RECEPTOR"/>
    <property type="match status" value="1"/>
</dbReference>
<accession>V8N631</accession>
<evidence type="ECO:0000256" key="2">
    <source>
        <dbReference type="ARBA" id="ARBA00022692"/>
    </source>
</evidence>
<comment type="caution">
    <text evidence="6">The sequence shown here is derived from an EMBL/GenBank/DDBJ whole genome shotgun (WGS) entry which is preliminary data.</text>
</comment>
<dbReference type="AlphaFoldDB" id="V8N631"/>
<proteinExistence type="predicted"/>
<dbReference type="GO" id="GO:0005886">
    <property type="term" value="C:plasma membrane"/>
    <property type="evidence" value="ECO:0007669"/>
    <property type="project" value="TreeGrafter"/>
</dbReference>
<dbReference type="EMBL" id="AZIM01007786">
    <property type="protein sequence ID" value="ETE57764.1"/>
    <property type="molecule type" value="Genomic_DNA"/>
</dbReference>
<dbReference type="GO" id="GO:0007189">
    <property type="term" value="P:adenylate cyclase-activating G protein-coupled receptor signaling pathway"/>
    <property type="evidence" value="ECO:0007669"/>
    <property type="project" value="TreeGrafter"/>
</dbReference>
<keyword evidence="7" id="KW-1185">Reference proteome</keyword>
<keyword evidence="2 5" id="KW-0812">Transmembrane</keyword>
<feature type="transmembrane region" description="Helical" evidence="5">
    <location>
        <begin position="189"/>
        <end position="211"/>
    </location>
</feature>
<comment type="subcellular location">
    <subcellularLocation>
        <location evidence="1">Membrane</location>
        <topology evidence="1">Multi-pass membrane protein</topology>
    </subcellularLocation>
</comment>
<keyword evidence="4 5" id="KW-0472">Membrane</keyword>
<reference evidence="6 7" key="1">
    <citation type="journal article" date="2013" name="Proc. Natl. Acad. Sci. U.S.A.">
        <title>The king cobra genome reveals dynamic gene evolution and adaptation in the snake venom system.</title>
        <authorList>
            <person name="Vonk F.J."/>
            <person name="Casewell N.R."/>
            <person name="Henkel C.V."/>
            <person name="Heimberg A.M."/>
            <person name="Jansen H.J."/>
            <person name="McCleary R.J."/>
            <person name="Kerkkamp H.M."/>
            <person name="Vos R.A."/>
            <person name="Guerreiro I."/>
            <person name="Calvete J.J."/>
            <person name="Wuster W."/>
            <person name="Woods A.E."/>
            <person name="Logan J.M."/>
            <person name="Harrison R.A."/>
            <person name="Castoe T.A."/>
            <person name="de Koning A.P."/>
            <person name="Pollock D.D."/>
            <person name="Yandell M."/>
            <person name="Calderon D."/>
            <person name="Renjifo C."/>
            <person name="Currier R.B."/>
            <person name="Salgado D."/>
            <person name="Pla D."/>
            <person name="Sanz L."/>
            <person name="Hyder A.S."/>
            <person name="Ribeiro J.M."/>
            <person name="Arntzen J.W."/>
            <person name="van den Thillart G.E."/>
            <person name="Boetzer M."/>
            <person name="Pirovano W."/>
            <person name="Dirks R.P."/>
            <person name="Spaink H.P."/>
            <person name="Duboule D."/>
            <person name="McGlinn E."/>
            <person name="Kini R.M."/>
            <person name="Richardson M.K."/>
        </authorList>
    </citation>
    <scope>NUCLEOTIDE SEQUENCE</scope>
    <source>
        <tissue evidence="6">Blood</tissue>
    </source>
</reference>
<evidence type="ECO:0000256" key="3">
    <source>
        <dbReference type="ARBA" id="ARBA00022989"/>
    </source>
</evidence>
<keyword evidence="3 5" id="KW-1133">Transmembrane helix</keyword>
<feature type="non-terminal residue" evidence="6">
    <location>
        <position position="1"/>
    </location>
</feature>
<dbReference type="Gene3D" id="1.20.1070.10">
    <property type="entry name" value="Rhodopsin 7-helix transmembrane proteins"/>
    <property type="match status" value="1"/>
</dbReference>
<dbReference type="GO" id="GO:0004930">
    <property type="term" value="F:G protein-coupled receptor activity"/>
    <property type="evidence" value="ECO:0007669"/>
    <property type="project" value="InterPro"/>
</dbReference>
<dbReference type="PANTHER" id="PTHR12011:SF58">
    <property type="entry name" value="ADHESION G-PROTEIN COUPLED RECEPTOR D2"/>
    <property type="match status" value="1"/>
</dbReference>
<organism evidence="6 7">
    <name type="scientific">Ophiophagus hannah</name>
    <name type="common">King cobra</name>
    <name type="synonym">Naja hannah</name>
    <dbReference type="NCBI Taxonomy" id="8665"/>
    <lineage>
        <taxon>Eukaryota</taxon>
        <taxon>Metazoa</taxon>
        <taxon>Chordata</taxon>
        <taxon>Craniata</taxon>
        <taxon>Vertebrata</taxon>
        <taxon>Euteleostomi</taxon>
        <taxon>Lepidosauria</taxon>
        <taxon>Squamata</taxon>
        <taxon>Bifurcata</taxon>
        <taxon>Unidentata</taxon>
        <taxon>Episquamata</taxon>
        <taxon>Toxicofera</taxon>
        <taxon>Serpentes</taxon>
        <taxon>Colubroidea</taxon>
        <taxon>Elapidae</taxon>
        <taxon>Elapinae</taxon>
        <taxon>Ophiophagus</taxon>
    </lineage>
</organism>